<dbReference type="AlphaFoldDB" id="A0AA39CA24"/>
<reference evidence="2" key="1">
    <citation type="journal article" date="2023" name="bioRxiv">
        <title>Scaffold-level genome assemblies of two parasitoid biocontrol wasps reveal the parthenogenesis mechanism and an associated novel virus.</title>
        <authorList>
            <person name="Inwood S."/>
            <person name="Skelly J."/>
            <person name="Guhlin J."/>
            <person name="Harrop T."/>
            <person name="Goldson S."/>
            <person name="Dearden P."/>
        </authorList>
    </citation>
    <scope>NUCLEOTIDE SEQUENCE</scope>
    <source>
        <strain evidence="2">Irish</strain>
        <tissue evidence="2">Whole body</tissue>
    </source>
</reference>
<dbReference type="EMBL" id="JAQQBS010001423">
    <property type="protein sequence ID" value="KAK0160686.1"/>
    <property type="molecule type" value="Genomic_DNA"/>
</dbReference>
<gene>
    <name evidence="2" type="ORF">PV328_008071</name>
</gene>
<keyword evidence="3" id="KW-1185">Reference proteome</keyword>
<dbReference type="Proteomes" id="UP001168990">
    <property type="component" value="Unassembled WGS sequence"/>
</dbReference>
<evidence type="ECO:0000313" key="2">
    <source>
        <dbReference type="EMBL" id="KAK0160686.1"/>
    </source>
</evidence>
<evidence type="ECO:0000313" key="3">
    <source>
        <dbReference type="Proteomes" id="UP001168990"/>
    </source>
</evidence>
<reference evidence="2" key="2">
    <citation type="submission" date="2023-03" db="EMBL/GenBank/DDBJ databases">
        <authorList>
            <person name="Inwood S.N."/>
            <person name="Skelly J.G."/>
            <person name="Guhlin J."/>
            <person name="Harrop T.W.R."/>
            <person name="Goldson S.G."/>
            <person name="Dearden P.K."/>
        </authorList>
    </citation>
    <scope>NUCLEOTIDE SEQUENCE</scope>
    <source>
        <strain evidence="2">Irish</strain>
        <tissue evidence="2">Whole body</tissue>
    </source>
</reference>
<evidence type="ECO:0000256" key="1">
    <source>
        <dbReference type="SAM" id="SignalP"/>
    </source>
</evidence>
<feature type="chain" id="PRO_5041301507" evidence="1">
    <location>
        <begin position="23"/>
        <end position="153"/>
    </location>
</feature>
<proteinExistence type="predicted"/>
<keyword evidence="1" id="KW-0732">Signal</keyword>
<accession>A0AA39CA24</accession>
<feature type="signal peptide" evidence="1">
    <location>
        <begin position="1"/>
        <end position="22"/>
    </location>
</feature>
<comment type="caution">
    <text evidence="2">The sequence shown here is derived from an EMBL/GenBank/DDBJ whole genome shotgun (WGS) entry which is preliminary data.</text>
</comment>
<name>A0AA39CA24_9HYME</name>
<organism evidence="2 3">
    <name type="scientific">Microctonus aethiopoides</name>
    <dbReference type="NCBI Taxonomy" id="144406"/>
    <lineage>
        <taxon>Eukaryota</taxon>
        <taxon>Metazoa</taxon>
        <taxon>Ecdysozoa</taxon>
        <taxon>Arthropoda</taxon>
        <taxon>Hexapoda</taxon>
        <taxon>Insecta</taxon>
        <taxon>Pterygota</taxon>
        <taxon>Neoptera</taxon>
        <taxon>Endopterygota</taxon>
        <taxon>Hymenoptera</taxon>
        <taxon>Apocrita</taxon>
        <taxon>Ichneumonoidea</taxon>
        <taxon>Braconidae</taxon>
        <taxon>Euphorinae</taxon>
        <taxon>Microctonus</taxon>
    </lineage>
</organism>
<sequence>MSGRTTFRLMTAMLLMISGLLLDTNFVVSRRREMVNWGEIIPPMHSERQSNLARHNDGNKEKDSLCPIVRAGQRIAQPWRNEYPISLPTSSVAYPSLPPTIRPDCDNDNRPNVFIKILLNRKHKSYMNKIRRSMLPNNNMDYSDGGIKNFPCV</sequence>
<protein>
    <submittedName>
        <fullName evidence="2">Uncharacterized protein</fullName>
    </submittedName>
</protein>